<dbReference type="GO" id="GO:0032259">
    <property type="term" value="P:methylation"/>
    <property type="evidence" value="ECO:0007669"/>
    <property type="project" value="UniProtKB-KW"/>
</dbReference>
<keyword evidence="6" id="KW-0680">Restriction system</keyword>
<sequence>MATEAHPMVARIASAKLLWTENPDELRERVDEVLAAVKIDRPVQVPTAPLIAKCFPDSESLHTLLRIRDEVLKQQNTDGIAELLWLAFVSIIRACSPAGTAQWQYVLPNKTKSRVAEPLSAFASAGDLFASDMEKRQFLLGDNPATATILHSDARSLAGVEDNWAEAVITSPPYANNYDYADTLRLEQILLGEIEGWKDLRELRTVLLRSATQNMGRWNADEALESPLMSPIMNEFMPVYENLTQARKERAGHKAYNTMLAGYFYDNAKVFHSLRRATKTGAKVCYVVGDSAPYGVHAPVEKWLGELAVAAGFNSWSFTKVRDRNTKWKNRKHNHPLHEGYLWMEG</sequence>
<evidence type="ECO:0000256" key="1">
    <source>
        <dbReference type="ARBA" id="ARBA00010203"/>
    </source>
</evidence>
<evidence type="ECO:0000256" key="3">
    <source>
        <dbReference type="ARBA" id="ARBA00022603"/>
    </source>
</evidence>
<dbReference type="GO" id="GO:0015667">
    <property type="term" value="F:site-specific DNA-methyltransferase (cytosine-N4-specific) activity"/>
    <property type="evidence" value="ECO:0007669"/>
    <property type="project" value="UniProtKB-EC"/>
</dbReference>
<evidence type="ECO:0000256" key="2">
    <source>
        <dbReference type="ARBA" id="ARBA00012185"/>
    </source>
</evidence>
<reference evidence="8" key="1">
    <citation type="submission" date="2021-02" db="EMBL/GenBank/DDBJ databases">
        <title>Infant gut strain persistence is associated with maternal origin, phylogeny, and functional potential including surface adhesion and iron acquisition.</title>
        <authorList>
            <person name="Lou Y.C."/>
        </authorList>
    </citation>
    <scope>NUCLEOTIDE SEQUENCE</scope>
    <source>
        <strain evidence="8">L1_008_092G1_dasL1_008_092G1_concoct_16</strain>
    </source>
</reference>
<proteinExistence type="inferred from homology"/>
<dbReference type="PROSITE" id="PS00093">
    <property type="entry name" value="N4_MTASE"/>
    <property type="match status" value="1"/>
</dbReference>
<dbReference type="EC" id="2.1.1.113" evidence="2"/>
<protein>
    <recommendedName>
        <fullName evidence="2">site-specific DNA-methyltransferase (cytosine-N(4)-specific)</fullName>
        <ecNumber evidence="2">2.1.1.113</ecNumber>
    </recommendedName>
</protein>
<keyword evidence="4" id="KW-0808">Transferase</keyword>
<dbReference type="RefSeq" id="WP_303952279.1">
    <property type="nucleotide sequence ID" value="NZ_JAGZXI010000003.1"/>
</dbReference>
<dbReference type="GO" id="GO:0009307">
    <property type="term" value="P:DNA restriction-modification system"/>
    <property type="evidence" value="ECO:0007669"/>
    <property type="project" value="UniProtKB-KW"/>
</dbReference>
<dbReference type="InterPro" id="IPR029063">
    <property type="entry name" value="SAM-dependent_MTases_sf"/>
</dbReference>
<comment type="caution">
    <text evidence="8">The sequence shown here is derived from an EMBL/GenBank/DDBJ whole genome shotgun (WGS) entry which is preliminary data.</text>
</comment>
<evidence type="ECO:0000256" key="5">
    <source>
        <dbReference type="ARBA" id="ARBA00022691"/>
    </source>
</evidence>
<dbReference type="AlphaFoldDB" id="A0A943TAE7"/>
<gene>
    <name evidence="8" type="ORF">KH265_03245</name>
</gene>
<dbReference type="Proteomes" id="UP000739069">
    <property type="component" value="Unassembled WGS sequence"/>
</dbReference>
<evidence type="ECO:0000256" key="6">
    <source>
        <dbReference type="ARBA" id="ARBA00022747"/>
    </source>
</evidence>
<organism evidence="8 9">
    <name type="scientific">Rothia mucilaginosa</name>
    <dbReference type="NCBI Taxonomy" id="43675"/>
    <lineage>
        <taxon>Bacteria</taxon>
        <taxon>Bacillati</taxon>
        <taxon>Actinomycetota</taxon>
        <taxon>Actinomycetes</taxon>
        <taxon>Micrococcales</taxon>
        <taxon>Micrococcaceae</taxon>
        <taxon>Rothia</taxon>
    </lineage>
</organism>
<keyword evidence="3" id="KW-0489">Methyltransferase</keyword>
<dbReference type="Gene3D" id="3.40.50.150">
    <property type="entry name" value="Vaccinia Virus protein VP39"/>
    <property type="match status" value="1"/>
</dbReference>
<comment type="catalytic activity">
    <reaction evidence="7">
        <text>a 2'-deoxycytidine in DNA + S-adenosyl-L-methionine = an N(4)-methyl-2'-deoxycytidine in DNA + S-adenosyl-L-homocysteine + H(+)</text>
        <dbReference type="Rhea" id="RHEA:16857"/>
        <dbReference type="Rhea" id="RHEA-COMP:11369"/>
        <dbReference type="Rhea" id="RHEA-COMP:13674"/>
        <dbReference type="ChEBI" id="CHEBI:15378"/>
        <dbReference type="ChEBI" id="CHEBI:57856"/>
        <dbReference type="ChEBI" id="CHEBI:59789"/>
        <dbReference type="ChEBI" id="CHEBI:85452"/>
        <dbReference type="ChEBI" id="CHEBI:137933"/>
        <dbReference type="EC" id="2.1.1.113"/>
    </reaction>
</comment>
<accession>A0A943TAE7</accession>
<keyword evidence="5" id="KW-0949">S-adenosyl-L-methionine</keyword>
<evidence type="ECO:0000256" key="7">
    <source>
        <dbReference type="ARBA" id="ARBA00049120"/>
    </source>
</evidence>
<dbReference type="SUPFAM" id="SSF53335">
    <property type="entry name" value="S-adenosyl-L-methionine-dependent methyltransferases"/>
    <property type="match status" value="1"/>
</dbReference>
<dbReference type="GO" id="GO:0003677">
    <property type="term" value="F:DNA binding"/>
    <property type="evidence" value="ECO:0007669"/>
    <property type="project" value="InterPro"/>
</dbReference>
<dbReference type="EMBL" id="JAGZXI010000003">
    <property type="protein sequence ID" value="MBS6634668.1"/>
    <property type="molecule type" value="Genomic_DNA"/>
</dbReference>
<evidence type="ECO:0000256" key="4">
    <source>
        <dbReference type="ARBA" id="ARBA00022679"/>
    </source>
</evidence>
<dbReference type="InterPro" id="IPR017985">
    <property type="entry name" value="MeTrfase_CN4_CS"/>
</dbReference>
<evidence type="ECO:0000313" key="9">
    <source>
        <dbReference type="Proteomes" id="UP000739069"/>
    </source>
</evidence>
<evidence type="ECO:0000313" key="8">
    <source>
        <dbReference type="EMBL" id="MBS6634668.1"/>
    </source>
</evidence>
<comment type="similarity">
    <text evidence="1">Belongs to the N(4)/N(6)-methyltransferase family. N(4) subfamily.</text>
</comment>
<name>A0A943TAE7_9MICC</name>